<dbReference type="WBParaSite" id="jg21470">
    <property type="protein sequence ID" value="jg21470"/>
    <property type="gene ID" value="jg21470"/>
</dbReference>
<feature type="transmembrane region" description="Helical" evidence="9">
    <location>
        <begin position="12"/>
        <end position="30"/>
    </location>
</feature>
<evidence type="ECO:0000256" key="6">
    <source>
        <dbReference type="ARBA" id="ARBA00022490"/>
    </source>
</evidence>
<dbReference type="PANTHER" id="PTHR13008:SF7">
    <property type="entry name" value="MAP KINASE-ACTIVATING DEATH DOMAIN PROTEIN"/>
    <property type="match status" value="1"/>
</dbReference>
<sequence length="865" mass="94300">MLEYKVVLQSRNYSAVSMCVLALVALMYPLEYMFPVIPLLPACMGSAEQLLLAPTPYIIGLPASFFAVKCIDIPTDVVFVDLDTNEVIFPQGMDIHMFPEPEASDLKDAFRRALGKMSSTNTLDNSDTVSRSSGYESGHAVDGDEIDVAVRVAMVRFFNSANIFANFSEHSRTLRLYPRPVVALQTESFLRSRPQQTDFIVELCKTQAVEYFSECSLCPRNETYVRVQAGITNPTQIGDKSKWFTDQLMPIHFNAYPNSASLSEALYLNQVDKLNSAQADNSDGEDTSDLESTCSGMDESVYFSDSSSLNNNSRPPTNLEMFKPFESALSIESSISSGRSSPASSLSASAIDSEADFARLADNLALKSDSKGDFTFDHENDTYSHESQYSGRRSSLTSAVSSTSSTPTGKNVPGKMIKGKDSAGEKVFGPQLMDTINGYAEKSQGMLSQVFRKTAPKLKQAQALRDKTMRPLAEAAANKMEHGQHLMNKKTQQNNDSARSSLNTANTQRKNQQLIAEVCDQIIAGQGVGVFTYPKVKRLLEDESLRELACSKLQNYTAGQQRNCPKPNLDDRYSVDEFVQDVQLTRAQYKGYLKVLQACVVGLESSFNLPGSNGLASLFHVLEIAHTHFWAENEPATPGSGIMSLISTPSGSNHNLSLASTNLPNSDLQVAATIEHDLGAEGTAEVNTTGSVQNSPINQNSSHSQESAATAHASVEPSQSSAKSGSMPPTTLPPPLIRHHLACSSTAPKSRSASSPAAKKFHTTTETSSASASICNCVGDTSTPKVMDLVQQTAPNKPIVPIALVKTSEKAATQVTAPEASQFVQKQLIQHYLYKDLIMSTKTDLWQKMVFWENAFFDMVAQEEK</sequence>
<evidence type="ECO:0000259" key="10">
    <source>
        <dbReference type="PROSITE" id="PS50211"/>
    </source>
</evidence>
<comment type="subcellular location">
    <subcellularLocation>
        <location evidence="1">Cell membrane</location>
    </subcellularLocation>
    <subcellularLocation>
        <location evidence="2">Cytoplasm</location>
    </subcellularLocation>
</comment>
<feature type="compositionally biased region" description="Polar residues" evidence="8">
    <location>
        <begin position="489"/>
        <end position="507"/>
    </location>
</feature>
<keyword evidence="7" id="KW-0053">Apoptosis</keyword>
<feature type="compositionally biased region" description="Polar residues" evidence="8">
    <location>
        <begin position="687"/>
        <end position="708"/>
    </location>
</feature>
<feature type="region of interest" description="Disordered" evidence="8">
    <location>
        <begin position="382"/>
        <end position="422"/>
    </location>
</feature>
<dbReference type="InterPro" id="IPR043153">
    <property type="entry name" value="DENN_C"/>
</dbReference>
<evidence type="ECO:0000256" key="9">
    <source>
        <dbReference type="SAM" id="Phobius"/>
    </source>
</evidence>
<dbReference type="GO" id="GO:0005829">
    <property type="term" value="C:cytosol"/>
    <property type="evidence" value="ECO:0007669"/>
    <property type="project" value="TreeGrafter"/>
</dbReference>
<comment type="similarity">
    <text evidence="3">Belongs to the MADD family.</text>
</comment>
<dbReference type="SMART" id="SM00801">
    <property type="entry name" value="dDENN"/>
    <property type="match status" value="1"/>
</dbReference>
<dbReference type="InterPro" id="IPR001194">
    <property type="entry name" value="cDENN_dom"/>
</dbReference>
<organism evidence="11 12">
    <name type="scientific">Ditylenchus dipsaci</name>
    <dbReference type="NCBI Taxonomy" id="166011"/>
    <lineage>
        <taxon>Eukaryota</taxon>
        <taxon>Metazoa</taxon>
        <taxon>Ecdysozoa</taxon>
        <taxon>Nematoda</taxon>
        <taxon>Chromadorea</taxon>
        <taxon>Rhabditida</taxon>
        <taxon>Tylenchina</taxon>
        <taxon>Tylenchomorpha</taxon>
        <taxon>Sphaerularioidea</taxon>
        <taxon>Anguinidae</taxon>
        <taxon>Anguininae</taxon>
        <taxon>Ditylenchus</taxon>
    </lineage>
</organism>
<evidence type="ECO:0000256" key="3">
    <source>
        <dbReference type="ARBA" id="ARBA00005978"/>
    </source>
</evidence>
<evidence type="ECO:0000256" key="8">
    <source>
        <dbReference type="SAM" id="MobiDB-lite"/>
    </source>
</evidence>
<keyword evidence="5" id="KW-1003">Cell membrane</keyword>
<dbReference type="PROSITE" id="PS50211">
    <property type="entry name" value="DENN"/>
    <property type="match status" value="1"/>
</dbReference>
<dbReference type="GO" id="GO:0006915">
    <property type="term" value="P:apoptotic process"/>
    <property type="evidence" value="ECO:0007669"/>
    <property type="project" value="UniProtKB-KW"/>
</dbReference>
<dbReference type="GO" id="GO:0042981">
    <property type="term" value="P:regulation of apoptotic process"/>
    <property type="evidence" value="ECO:0007669"/>
    <property type="project" value="TreeGrafter"/>
</dbReference>
<evidence type="ECO:0000313" key="11">
    <source>
        <dbReference type="Proteomes" id="UP000887574"/>
    </source>
</evidence>
<dbReference type="Pfam" id="PF02141">
    <property type="entry name" value="DENN"/>
    <property type="match status" value="1"/>
</dbReference>
<feature type="compositionally biased region" description="Low complexity" evidence="8">
    <location>
        <begin position="394"/>
        <end position="408"/>
    </location>
</feature>
<protein>
    <recommendedName>
        <fullName evidence="4">MAP kinase-activating death domain protein</fullName>
    </recommendedName>
</protein>
<dbReference type="InterPro" id="IPR005112">
    <property type="entry name" value="dDENN_dom"/>
</dbReference>
<evidence type="ECO:0000256" key="2">
    <source>
        <dbReference type="ARBA" id="ARBA00004496"/>
    </source>
</evidence>
<keyword evidence="6" id="KW-0963">Cytoplasm</keyword>
<dbReference type="PANTHER" id="PTHR13008">
    <property type="entry name" value="MAP-KINASE ACTIVATING DEATH DOMAIN PROTEIN MADD /DENN/AEX-3 C.ELEGANS"/>
    <property type="match status" value="1"/>
</dbReference>
<evidence type="ECO:0000256" key="1">
    <source>
        <dbReference type="ARBA" id="ARBA00004236"/>
    </source>
</evidence>
<evidence type="ECO:0000256" key="7">
    <source>
        <dbReference type="ARBA" id="ARBA00022703"/>
    </source>
</evidence>
<proteinExistence type="inferred from homology"/>
<dbReference type="GO" id="GO:0005085">
    <property type="term" value="F:guanyl-nucleotide exchange factor activity"/>
    <property type="evidence" value="ECO:0007669"/>
    <property type="project" value="TreeGrafter"/>
</dbReference>
<keyword evidence="9" id="KW-1133">Transmembrane helix</keyword>
<reference evidence="12" key="1">
    <citation type="submission" date="2022-11" db="UniProtKB">
        <authorList>
            <consortium name="WormBaseParasite"/>
        </authorList>
    </citation>
    <scope>IDENTIFICATION</scope>
</reference>
<dbReference type="GO" id="GO:0032483">
    <property type="term" value="P:regulation of Rab protein signal transduction"/>
    <property type="evidence" value="ECO:0007669"/>
    <property type="project" value="TreeGrafter"/>
</dbReference>
<feature type="region of interest" description="Disordered" evidence="8">
    <location>
        <begin position="480"/>
        <end position="507"/>
    </location>
</feature>
<name>A0A915DNJ7_9BILA</name>
<accession>A0A915DNJ7</accession>
<dbReference type="Proteomes" id="UP000887574">
    <property type="component" value="Unplaced"/>
</dbReference>
<evidence type="ECO:0000256" key="4">
    <source>
        <dbReference type="ARBA" id="ARBA00017868"/>
    </source>
</evidence>
<keyword evidence="9" id="KW-0812">Transmembrane</keyword>
<evidence type="ECO:0000256" key="5">
    <source>
        <dbReference type="ARBA" id="ARBA00022475"/>
    </source>
</evidence>
<dbReference type="InterPro" id="IPR037516">
    <property type="entry name" value="Tripartite_DENN"/>
</dbReference>
<dbReference type="GO" id="GO:0005886">
    <property type="term" value="C:plasma membrane"/>
    <property type="evidence" value="ECO:0007669"/>
    <property type="project" value="UniProtKB-SubCell"/>
</dbReference>
<feature type="domain" description="UDENN" evidence="10">
    <location>
        <begin position="1"/>
        <end position="223"/>
    </location>
</feature>
<keyword evidence="11" id="KW-1185">Reference proteome</keyword>
<feature type="compositionally biased region" description="Low complexity" evidence="8">
    <location>
        <begin position="744"/>
        <end position="765"/>
    </location>
</feature>
<keyword evidence="9" id="KW-0472">Membrane</keyword>
<evidence type="ECO:0000313" key="12">
    <source>
        <dbReference type="WBParaSite" id="jg21470"/>
    </source>
</evidence>
<feature type="region of interest" description="Disordered" evidence="8">
    <location>
        <begin position="687"/>
        <end position="765"/>
    </location>
</feature>
<feature type="compositionally biased region" description="Polar residues" evidence="8">
    <location>
        <begin position="716"/>
        <end position="729"/>
    </location>
</feature>
<dbReference type="InterPro" id="IPR039980">
    <property type="entry name" value="MADD"/>
</dbReference>
<dbReference type="Gene3D" id="3.40.50.11500">
    <property type="match status" value="1"/>
</dbReference>
<dbReference type="AlphaFoldDB" id="A0A915DNJ7"/>